<protein>
    <recommendedName>
        <fullName evidence="1">Methyltransferase domain-containing protein</fullName>
    </recommendedName>
</protein>
<gene>
    <name evidence="2" type="ORF">Vse01_18890</name>
</gene>
<comment type="caution">
    <text evidence="2">The sequence shown here is derived from an EMBL/GenBank/DDBJ whole genome shotgun (WGS) entry which is preliminary data.</text>
</comment>
<feature type="domain" description="Methyltransferase" evidence="1">
    <location>
        <begin position="52"/>
        <end position="165"/>
    </location>
</feature>
<dbReference type="EMBL" id="BOPD01000011">
    <property type="protein sequence ID" value="GIJ32741.1"/>
    <property type="molecule type" value="Genomic_DNA"/>
</dbReference>
<dbReference type="PANTHER" id="PTHR43667">
    <property type="entry name" value="CYCLOPROPANE-FATTY-ACYL-PHOSPHOLIPID SYNTHASE"/>
    <property type="match status" value="1"/>
</dbReference>
<dbReference type="AlphaFoldDB" id="A0A9W5UQY6"/>
<evidence type="ECO:0000259" key="1">
    <source>
        <dbReference type="Pfam" id="PF13847"/>
    </source>
</evidence>
<dbReference type="InterPro" id="IPR029063">
    <property type="entry name" value="SAM-dependent_MTases_sf"/>
</dbReference>
<keyword evidence="3" id="KW-1185">Reference proteome</keyword>
<name>A0A9W5UQY6_9ACTN</name>
<dbReference type="SUPFAM" id="SSF53335">
    <property type="entry name" value="S-adenosyl-L-methionine-dependent methyltransferases"/>
    <property type="match status" value="1"/>
</dbReference>
<dbReference type="Proteomes" id="UP000607311">
    <property type="component" value="Unassembled WGS sequence"/>
</dbReference>
<dbReference type="CDD" id="cd02440">
    <property type="entry name" value="AdoMet_MTases"/>
    <property type="match status" value="1"/>
</dbReference>
<dbReference type="InterPro" id="IPR050723">
    <property type="entry name" value="CFA/CMAS"/>
</dbReference>
<evidence type="ECO:0000313" key="2">
    <source>
        <dbReference type="EMBL" id="GIJ32741.1"/>
    </source>
</evidence>
<accession>A0A9W5UQY6</accession>
<dbReference type="InterPro" id="IPR025714">
    <property type="entry name" value="Methyltranfer_dom"/>
</dbReference>
<dbReference type="Pfam" id="PF13847">
    <property type="entry name" value="Methyltransf_31"/>
    <property type="match status" value="1"/>
</dbReference>
<sequence length="295" mass="30856">MSDKMEGASMTGSARPGGAAEVFEQAAPNYDRTGVSFFGPFGAELVRRAAIRPGERVLDVGCGRGAVLFPAAHATGPTGHVTGIDLAPAMVALTAEDVTRAGLTHVDVRVDDAQQPDFPPRSFDAVLAGLVVFLLPQPQQALRAYARLLRSSGRLVISTFGAQDPAFVAATDALAAHLPTDQARPARPAGPFADEQAITATMDGAGLTVTSIVAHRIESRFDDVDHWVRWMWSHGGRALLQHLPADRLPAATADAAQALDAARDAGGGLSLTTEIRITVAVPADRTGDLPPPSHV</sequence>
<dbReference type="PANTHER" id="PTHR43667:SF2">
    <property type="entry name" value="FATTY ACID C-METHYL TRANSFERASE"/>
    <property type="match status" value="1"/>
</dbReference>
<evidence type="ECO:0000313" key="3">
    <source>
        <dbReference type="Proteomes" id="UP000607311"/>
    </source>
</evidence>
<organism evidence="2 3">
    <name type="scientific">Micromonospora sediminimaris</name>
    <dbReference type="NCBI Taxonomy" id="547162"/>
    <lineage>
        <taxon>Bacteria</taxon>
        <taxon>Bacillati</taxon>
        <taxon>Actinomycetota</taxon>
        <taxon>Actinomycetes</taxon>
        <taxon>Micromonosporales</taxon>
        <taxon>Micromonosporaceae</taxon>
        <taxon>Micromonospora</taxon>
    </lineage>
</organism>
<reference evidence="2" key="1">
    <citation type="submission" date="2021-01" db="EMBL/GenBank/DDBJ databases">
        <title>Whole genome shotgun sequence of Verrucosispora sediminis NBRC 107745.</title>
        <authorList>
            <person name="Komaki H."/>
            <person name="Tamura T."/>
        </authorList>
    </citation>
    <scope>NUCLEOTIDE SEQUENCE</scope>
    <source>
        <strain evidence="2">NBRC 107745</strain>
    </source>
</reference>
<proteinExistence type="predicted"/>
<dbReference type="Gene3D" id="3.40.50.150">
    <property type="entry name" value="Vaccinia Virus protein VP39"/>
    <property type="match status" value="1"/>
</dbReference>